<evidence type="ECO:0000313" key="2">
    <source>
        <dbReference type="EMBL" id="SEJ93162.1"/>
    </source>
</evidence>
<dbReference type="InterPro" id="IPR036249">
    <property type="entry name" value="Thioredoxin-like_sf"/>
</dbReference>
<dbReference type="PANTHER" id="PTHR34386">
    <property type="entry name" value="GLUTAREDOXIN"/>
    <property type="match status" value="1"/>
</dbReference>
<dbReference type="Gene3D" id="3.40.30.10">
    <property type="entry name" value="Glutaredoxin"/>
    <property type="match status" value="1"/>
</dbReference>
<dbReference type="InterPro" id="IPR002109">
    <property type="entry name" value="Glutaredoxin"/>
</dbReference>
<name>A0A1H7D0Y5_9DEIO</name>
<gene>
    <name evidence="2" type="ORF">SAMN04488058_1414</name>
</gene>
<dbReference type="SUPFAM" id="SSF52833">
    <property type="entry name" value="Thioredoxin-like"/>
    <property type="match status" value="1"/>
</dbReference>
<dbReference type="STRING" id="856736.SAMN04488058_1414"/>
<reference evidence="3" key="1">
    <citation type="submission" date="2016-10" db="EMBL/GenBank/DDBJ databases">
        <authorList>
            <person name="Varghese N."/>
            <person name="Submissions S."/>
        </authorList>
    </citation>
    <scope>NUCLEOTIDE SEQUENCE [LARGE SCALE GENOMIC DNA]</scope>
    <source>
        <strain evidence="3">CGMCC 1.10218</strain>
    </source>
</reference>
<dbReference type="AlphaFoldDB" id="A0A1H7D0Y5"/>
<dbReference type="Pfam" id="PF00462">
    <property type="entry name" value="Glutaredoxin"/>
    <property type="match status" value="1"/>
</dbReference>
<protein>
    <submittedName>
        <fullName evidence="2">Glutaredoxin</fullName>
    </submittedName>
</protein>
<dbReference type="PROSITE" id="PS51354">
    <property type="entry name" value="GLUTAREDOXIN_2"/>
    <property type="match status" value="1"/>
</dbReference>
<dbReference type="PANTHER" id="PTHR34386:SF1">
    <property type="entry name" value="GLUTAREDOXIN-LIKE PROTEIN NRDH"/>
    <property type="match status" value="1"/>
</dbReference>
<dbReference type="Proteomes" id="UP000199223">
    <property type="component" value="Unassembled WGS sequence"/>
</dbReference>
<keyword evidence="3" id="KW-1185">Reference proteome</keyword>
<sequence length="101" mass="11190">MPDMPSLLFRSFLPRCPMPMTVTVYTVPNCSSCEAVKRFLGSRGVPFTEKNVREDPAALAEMQARANVRIAPVVVIGEQAFYGTFDDQRPLLEAALRENGV</sequence>
<dbReference type="CDD" id="cd02976">
    <property type="entry name" value="NrdH"/>
    <property type="match status" value="1"/>
</dbReference>
<feature type="domain" description="Glutaredoxin" evidence="1">
    <location>
        <begin position="22"/>
        <end position="79"/>
    </location>
</feature>
<evidence type="ECO:0000313" key="3">
    <source>
        <dbReference type="Proteomes" id="UP000199223"/>
    </source>
</evidence>
<organism evidence="2 3">
    <name type="scientific">Deinococcus reticulitermitis</name>
    <dbReference type="NCBI Taxonomy" id="856736"/>
    <lineage>
        <taxon>Bacteria</taxon>
        <taxon>Thermotogati</taxon>
        <taxon>Deinococcota</taxon>
        <taxon>Deinococci</taxon>
        <taxon>Deinococcales</taxon>
        <taxon>Deinococcaceae</taxon>
        <taxon>Deinococcus</taxon>
    </lineage>
</organism>
<dbReference type="InterPro" id="IPR051548">
    <property type="entry name" value="Grx-like_ET"/>
</dbReference>
<dbReference type="GO" id="GO:0045454">
    <property type="term" value="P:cell redox homeostasis"/>
    <property type="evidence" value="ECO:0007669"/>
    <property type="project" value="TreeGrafter"/>
</dbReference>
<proteinExistence type="predicted"/>
<accession>A0A1H7D0Y5</accession>
<evidence type="ECO:0000259" key="1">
    <source>
        <dbReference type="Pfam" id="PF00462"/>
    </source>
</evidence>
<dbReference type="EMBL" id="FNZA01000041">
    <property type="protein sequence ID" value="SEJ93162.1"/>
    <property type="molecule type" value="Genomic_DNA"/>
</dbReference>
<dbReference type="GO" id="GO:0009055">
    <property type="term" value="F:electron transfer activity"/>
    <property type="evidence" value="ECO:0007669"/>
    <property type="project" value="TreeGrafter"/>
</dbReference>